<proteinExistence type="inferred from homology"/>
<dbReference type="PANTHER" id="PTHR42760">
    <property type="entry name" value="SHORT-CHAIN DEHYDROGENASES/REDUCTASES FAMILY MEMBER"/>
    <property type="match status" value="1"/>
</dbReference>
<dbReference type="InterPro" id="IPR036291">
    <property type="entry name" value="NAD(P)-bd_dom_sf"/>
</dbReference>
<evidence type="ECO:0000313" key="4">
    <source>
        <dbReference type="EMBL" id="OLP52825.1"/>
    </source>
</evidence>
<dbReference type="PROSITE" id="PS00061">
    <property type="entry name" value="ADH_SHORT"/>
    <property type="match status" value="1"/>
</dbReference>
<accession>A0A1Q9AD48</accession>
<dbReference type="EMBL" id="MKIO01000042">
    <property type="protein sequence ID" value="OLP52825.1"/>
    <property type="molecule type" value="Genomic_DNA"/>
</dbReference>
<dbReference type="Pfam" id="PF13561">
    <property type="entry name" value="adh_short_C2"/>
    <property type="match status" value="1"/>
</dbReference>
<dbReference type="AlphaFoldDB" id="A0A1Q9AD48"/>
<dbReference type="Proteomes" id="UP000186143">
    <property type="component" value="Unassembled WGS sequence"/>
</dbReference>
<dbReference type="RefSeq" id="WP_075637101.1">
    <property type="nucleotide sequence ID" value="NZ_MKIO01000042.1"/>
</dbReference>
<organism evidence="4 5">
    <name type="scientific">Xaviernesmea rhizosphaerae</name>
    <dbReference type="NCBI Taxonomy" id="1672749"/>
    <lineage>
        <taxon>Bacteria</taxon>
        <taxon>Pseudomonadati</taxon>
        <taxon>Pseudomonadota</taxon>
        <taxon>Alphaproteobacteria</taxon>
        <taxon>Hyphomicrobiales</taxon>
        <taxon>Rhizobiaceae</taxon>
        <taxon>Rhizobium/Agrobacterium group</taxon>
        <taxon>Xaviernesmea</taxon>
    </lineage>
</organism>
<dbReference type="InterPro" id="IPR020904">
    <property type="entry name" value="Sc_DH/Rdtase_CS"/>
</dbReference>
<protein>
    <submittedName>
        <fullName evidence="4">D-threitol dehydrogenase</fullName>
    </submittedName>
</protein>
<sequence length="257" mass="26176">MTDAAPQIDFTFPLTGKVALVTGGGSGIGAATAEALSAKGARVAVLDINREIAEAQAARLTGEARAFVCDVADPASVEQAVADVLAAFGGIDIAVNSAGVALLAPATELTLAHWDKTIDINLKGSFLVTQAVGRAMIAAGRGGRIINLASQAGTVAIEDHVAYCASKFGVIGMSKTFAAEWGKYGITVNTLSPTIVLTELGKKAWAGEKGESAKKRIPNGRFAYPQEIAAAAVFLASEGAAMINGADLLIDGGYTIL</sequence>
<comment type="similarity">
    <text evidence="1">Belongs to the short-chain dehydrogenases/reductases (SDR) family.</text>
</comment>
<keyword evidence="2" id="KW-0560">Oxidoreductase</keyword>
<evidence type="ECO:0000313" key="5">
    <source>
        <dbReference type="Proteomes" id="UP000186143"/>
    </source>
</evidence>
<dbReference type="SUPFAM" id="SSF51735">
    <property type="entry name" value="NAD(P)-binding Rossmann-fold domains"/>
    <property type="match status" value="1"/>
</dbReference>
<dbReference type="PRINTS" id="PR00081">
    <property type="entry name" value="GDHRDH"/>
</dbReference>
<reference evidence="4 5" key="1">
    <citation type="submission" date="2016-09" db="EMBL/GenBank/DDBJ databases">
        <title>Rhizobium sp. nov., a novel species isolated from the rice rhizosphere.</title>
        <authorList>
            <person name="Zhao J."/>
            <person name="Zhang X."/>
        </authorList>
    </citation>
    <scope>NUCLEOTIDE SEQUENCE [LARGE SCALE GENOMIC DNA]</scope>
    <source>
        <strain evidence="4 5">MH17</strain>
    </source>
</reference>
<dbReference type="InterPro" id="IPR002347">
    <property type="entry name" value="SDR_fam"/>
</dbReference>
<dbReference type="PRINTS" id="PR00080">
    <property type="entry name" value="SDRFAMILY"/>
</dbReference>
<evidence type="ECO:0000259" key="3">
    <source>
        <dbReference type="SMART" id="SM00822"/>
    </source>
</evidence>
<feature type="domain" description="Ketoreductase" evidence="3">
    <location>
        <begin position="17"/>
        <end position="194"/>
    </location>
</feature>
<evidence type="ECO:0000256" key="1">
    <source>
        <dbReference type="ARBA" id="ARBA00006484"/>
    </source>
</evidence>
<dbReference type="FunFam" id="3.40.50.720:FF:000084">
    <property type="entry name" value="Short-chain dehydrogenase reductase"/>
    <property type="match status" value="1"/>
</dbReference>
<dbReference type="InterPro" id="IPR057326">
    <property type="entry name" value="KR_dom"/>
</dbReference>
<name>A0A1Q9AD48_9HYPH</name>
<dbReference type="CDD" id="cd05233">
    <property type="entry name" value="SDR_c"/>
    <property type="match status" value="1"/>
</dbReference>
<dbReference type="OrthoDB" id="286404at2"/>
<evidence type="ECO:0000256" key="2">
    <source>
        <dbReference type="ARBA" id="ARBA00023002"/>
    </source>
</evidence>
<dbReference type="Gene3D" id="3.40.50.720">
    <property type="entry name" value="NAD(P)-binding Rossmann-like Domain"/>
    <property type="match status" value="1"/>
</dbReference>
<dbReference type="NCBIfam" id="NF005309">
    <property type="entry name" value="PRK06841.1"/>
    <property type="match status" value="1"/>
</dbReference>
<dbReference type="PANTHER" id="PTHR42760:SF115">
    <property type="entry name" value="3-OXOACYL-[ACYL-CARRIER-PROTEIN] REDUCTASE FABG"/>
    <property type="match status" value="1"/>
</dbReference>
<dbReference type="GO" id="GO:0016616">
    <property type="term" value="F:oxidoreductase activity, acting on the CH-OH group of donors, NAD or NADP as acceptor"/>
    <property type="evidence" value="ECO:0007669"/>
    <property type="project" value="TreeGrafter"/>
</dbReference>
<gene>
    <name evidence="4" type="ORF">BJF92_07550</name>
</gene>
<comment type="caution">
    <text evidence="4">The sequence shown here is derived from an EMBL/GenBank/DDBJ whole genome shotgun (WGS) entry which is preliminary data.</text>
</comment>
<dbReference type="SMART" id="SM00822">
    <property type="entry name" value="PKS_KR"/>
    <property type="match status" value="1"/>
</dbReference>
<dbReference type="STRING" id="1672749.BJF92_07550"/>
<dbReference type="NCBIfam" id="NF005559">
    <property type="entry name" value="PRK07231.1"/>
    <property type="match status" value="1"/>
</dbReference>